<dbReference type="InterPro" id="IPR052895">
    <property type="entry name" value="HetReg/Transcr_Mod"/>
</dbReference>
<comment type="caution">
    <text evidence="1">The sequence shown here is derived from an EMBL/GenBank/DDBJ whole genome shotgun (WGS) entry which is preliminary data.</text>
</comment>
<organism evidence="1 2">
    <name type="scientific">Rhypophila decipiens</name>
    <dbReference type="NCBI Taxonomy" id="261697"/>
    <lineage>
        <taxon>Eukaryota</taxon>
        <taxon>Fungi</taxon>
        <taxon>Dikarya</taxon>
        <taxon>Ascomycota</taxon>
        <taxon>Pezizomycotina</taxon>
        <taxon>Sordariomycetes</taxon>
        <taxon>Sordariomycetidae</taxon>
        <taxon>Sordariales</taxon>
        <taxon>Naviculisporaceae</taxon>
        <taxon>Rhypophila</taxon>
    </lineage>
</organism>
<reference evidence="1" key="2">
    <citation type="submission" date="2023-05" db="EMBL/GenBank/DDBJ databases">
        <authorList>
            <consortium name="Lawrence Berkeley National Laboratory"/>
            <person name="Steindorff A."/>
            <person name="Hensen N."/>
            <person name="Bonometti L."/>
            <person name="Westerberg I."/>
            <person name="Brannstrom I.O."/>
            <person name="Guillou S."/>
            <person name="Cros-Aarteil S."/>
            <person name="Calhoun S."/>
            <person name="Haridas S."/>
            <person name="Kuo A."/>
            <person name="Mondo S."/>
            <person name="Pangilinan J."/>
            <person name="Riley R."/>
            <person name="Labutti K."/>
            <person name="Andreopoulos B."/>
            <person name="Lipzen A."/>
            <person name="Chen C."/>
            <person name="Yanf M."/>
            <person name="Daum C."/>
            <person name="Ng V."/>
            <person name="Clum A."/>
            <person name="Ohm R."/>
            <person name="Martin F."/>
            <person name="Silar P."/>
            <person name="Natvig D."/>
            <person name="Lalanne C."/>
            <person name="Gautier V."/>
            <person name="Ament-Velasquez S.L."/>
            <person name="Kruys A."/>
            <person name="Hutchinson M.I."/>
            <person name="Powell A.J."/>
            <person name="Barry K."/>
            <person name="Miller A.N."/>
            <person name="Grigoriev I.V."/>
            <person name="Debuchy R."/>
            <person name="Gladieux P."/>
            <person name="Thoren M.H."/>
            <person name="Johannesson H."/>
        </authorList>
    </citation>
    <scope>NUCLEOTIDE SEQUENCE</scope>
    <source>
        <strain evidence="1">PSN293</strain>
    </source>
</reference>
<evidence type="ECO:0000313" key="1">
    <source>
        <dbReference type="EMBL" id="KAK4205882.1"/>
    </source>
</evidence>
<dbReference type="AlphaFoldDB" id="A0AAN7B107"/>
<feature type="non-terminal residue" evidence="1">
    <location>
        <position position="1"/>
    </location>
</feature>
<reference evidence="1" key="1">
    <citation type="journal article" date="2023" name="Mol. Phylogenet. Evol.">
        <title>Genome-scale phylogeny and comparative genomics of the fungal order Sordariales.</title>
        <authorList>
            <person name="Hensen N."/>
            <person name="Bonometti L."/>
            <person name="Westerberg I."/>
            <person name="Brannstrom I.O."/>
            <person name="Guillou S."/>
            <person name="Cros-Aarteil S."/>
            <person name="Calhoun S."/>
            <person name="Haridas S."/>
            <person name="Kuo A."/>
            <person name="Mondo S."/>
            <person name="Pangilinan J."/>
            <person name="Riley R."/>
            <person name="LaButti K."/>
            <person name="Andreopoulos B."/>
            <person name="Lipzen A."/>
            <person name="Chen C."/>
            <person name="Yan M."/>
            <person name="Daum C."/>
            <person name="Ng V."/>
            <person name="Clum A."/>
            <person name="Steindorff A."/>
            <person name="Ohm R.A."/>
            <person name="Martin F."/>
            <person name="Silar P."/>
            <person name="Natvig D.O."/>
            <person name="Lalanne C."/>
            <person name="Gautier V."/>
            <person name="Ament-Velasquez S.L."/>
            <person name="Kruys A."/>
            <person name="Hutchinson M.I."/>
            <person name="Powell A.J."/>
            <person name="Barry K."/>
            <person name="Miller A.N."/>
            <person name="Grigoriev I.V."/>
            <person name="Debuchy R."/>
            <person name="Gladieux P."/>
            <person name="Hiltunen Thoren M."/>
            <person name="Johannesson H."/>
        </authorList>
    </citation>
    <scope>NUCLEOTIDE SEQUENCE</scope>
    <source>
        <strain evidence="1">PSN293</strain>
    </source>
</reference>
<proteinExistence type="predicted"/>
<dbReference type="EMBL" id="MU858692">
    <property type="protein sequence ID" value="KAK4205882.1"/>
    <property type="molecule type" value="Genomic_DNA"/>
</dbReference>
<name>A0AAN7B107_9PEZI</name>
<evidence type="ECO:0000313" key="2">
    <source>
        <dbReference type="Proteomes" id="UP001301769"/>
    </source>
</evidence>
<dbReference type="PANTHER" id="PTHR24148:SF64">
    <property type="entry name" value="HETEROKARYON INCOMPATIBILITY DOMAIN-CONTAINING PROTEIN"/>
    <property type="match status" value="1"/>
</dbReference>
<sequence length="309" mass="34293">DKLFALLALASDVDNPAFNPDYEAPLDETIFRRYANVFVANGKAAELLVRAGKGKSYEFCSWIPCWTRKDFPATISTWRGREGRFKAAGETPIDCTVVQGQQLRARAVLFDKIKTVGDVTIRSSNTITYLNSIRQSIKTLTDYPTGERISELLQRIPIGTASRPHLDEPVSMQSAFASLTGEDSLLLRDEADADPFDPDARIPEELKTPGGSQKHTWRYWHTAVAFAVRLADARFCTTERGYAGLLPFDASVGADIAIVHGVNTPMVLRNRDGVRGDEYDLIGECYIHGTMYGEVLDKEGLSEGYVYLV</sequence>
<dbReference type="Proteomes" id="UP001301769">
    <property type="component" value="Unassembled WGS sequence"/>
</dbReference>
<keyword evidence="2" id="KW-1185">Reference proteome</keyword>
<accession>A0AAN7B107</accession>
<protein>
    <submittedName>
        <fullName evidence="1">Uncharacterized protein</fullName>
    </submittedName>
</protein>
<dbReference type="PANTHER" id="PTHR24148">
    <property type="entry name" value="ANKYRIN REPEAT DOMAIN-CONTAINING PROTEIN 39 HOMOLOG-RELATED"/>
    <property type="match status" value="1"/>
</dbReference>
<dbReference type="Pfam" id="PF26639">
    <property type="entry name" value="Het-6_barrel"/>
    <property type="match status" value="1"/>
</dbReference>
<gene>
    <name evidence="1" type="ORF">QBC37DRAFT_301913</name>
</gene>